<organism evidence="2 3">
    <name type="scientific">Cytospora schulzeri</name>
    <dbReference type="NCBI Taxonomy" id="448051"/>
    <lineage>
        <taxon>Eukaryota</taxon>
        <taxon>Fungi</taxon>
        <taxon>Dikarya</taxon>
        <taxon>Ascomycota</taxon>
        <taxon>Pezizomycotina</taxon>
        <taxon>Sordariomycetes</taxon>
        <taxon>Sordariomycetidae</taxon>
        <taxon>Diaporthales</taxon>
        <taxon>Cytosporaceae</taxon>
        <taxon>Cytospora</taxon>
    </lineage>
</organism>
<sequence>MPNQSQPTSSPSAHWEAIDESLLRYTYDSDQAMYPAPLLTYDRLKSWIDSCPELCIVLRRGHDDNQPQVCSSAAVVTESVLGTIIVVPLLREYWARITGEGRSEIGTPPQEKPLMQEHDVDPKEMFPPRTGTQGSEKAEVGLHVFHIERFSGFTSDEEEGRRIGFTRLALEEIRSRVAAKFPYWSVLGYSALTVTSEGNMAFERSGFSPTYTSSTPEGEKVEMMLTANTGRKRPRFTASLKEDKTPNELVWEALTSSAPVLVQHVEKAADEPLVAEDPEDRQSDTGNVTNDGPTGQDVFDPIVEEQVPRKDALDYGAAEDMSSEESADDDGSSPFDQDVGGDITALTSSSQGDISYFSATPGSQRLRTRSPFLVFDKSPPQGYKVLRKRKASPVHKASSNKRNRLSDGFSAEEVRLSTFGRRRRLHHLDSGVGSLELTQTAAASQQMRKSAPRKPEKGAHPHTNASLWHRRQYFGTSQFEFESQDPVESFETKQEEAEDEDLPPTTVSICSSQGSADGVIDFIIIPQMDPPRPTEPEEGASAAYEPNELEASERADNRLPPKLMFSTGFEDSNGLTLRPDSLSWCRGATRIPETPLLSDAARPRS</sequence>
<dbReference type="OrthoDB" id="4735138at2759"/>
<keyword evidence="3" id="KW-1185">Reference proteome</keyword>
<feature type="compositionally biased region" description="Polar residues" evidence="1">
    <location>
        <begin position="436"/>
        <end position="448"/>
    </location>
</feature>
<evidence type="ECO:0000256" key="1">
    <source>
        <dbReference type="SAM" id="MobiDB-lite"/>
    </source>
</evidence>
<feature type="region of interest" description="Disordered" evidence="1">
    <location>
        <begin position="527"/>
        <end position="605"/>
    </location>
</feature>
<dbReference type="Proteomes" id="UP000283895">
    <property type="component" value="Unassembled WGS sequence"/>
</dbReference>
<gene>
    <name evidence="2" type="ORF">VMCG_02609</name>
</gene>
<feature type="compositionally biased region" description="Acidic residues" evidence="1">
    <location>
        <begin position="321"/>
        <end position="331"/>
    </location>
</feature>
<name>A0A423X1Z7_9PEZI</name>
<accession>A0A423X1Z7</accession>
<comment type="caution">
    <text evidence="2">The sequence shown here is derived from an EMBL/GenBank/DDBJ whole genome shotgun (WGS) entry which is preliminary data.</text>
</comment>
<feature type="region of interest" description="Disordered" evidence="1">
    <location>
        <begin position="436"/>
        <end position="467"/>
    </location>
</feature>
<feature type="compositionally biased region" description="Polar residues" evidence="1">
    <location>
        <begin position="284"/>
        <end position="293"/>
    </location>
</feature>
<evidence type="ECO:0000313" key="3">
    <source>
        <dbReference type="Proteomes" id="UP000283895"/>
    </source>
</evidence>
<reference evidence="2 3" key="1">
    <citation type="submission" date="2015-09" db="EMBL/GenBank/DDBJ databases">
        <title>Host preference determinants of Valsa canker pathogens revealed by comparative genomics.</title>
        <authorList>
            <person name="Yin Z."/>
            <person name="Huang L."/>
        </authorList>
    </citation>
    <scope>NUCLEOTIDE SEQUENCE [LARGE SCALE GENOMIC DNA]</scope>
    <source>
        <strain evidence="2 3">03-1</strain>
    </source>
</reference>
<feature type="region of interest" description="Disordered" evidence="1">
    <location>
        <begin position="269"/>
        <end position="347"/>
    </location>
</feature>
<proteinExistence type="predicted"/>
<dbReference type="AlphaFoldDB" id="A0A423X1Z7"/>
<protein>
    <submittedName>
        <fullName evidence="2">Uncharacterized protein</fullName>
    </submittedName>
</protein>
<dbReference type="EMBL" id="LKEA01000004">
    <property type="protein sequence ID" value="ROW09802.1"/>
    <property type="molecule type" value="Genomic_DNA"/>
</dbReference>
<evidence type="ECO:0000313" key="2">
    <source>
        <dbReference type="EMBL" id="ROW09802.1"/>
    </source>
</evidence>
<feature type="region of interest" description="Disordered" evidence="1">
    <location>
        <begin position="482"/>
        <end position="505"/>
    </location>
</feature>